<evidence type="ECO:0000256" key="1">
    <source>
        <dbReference type="ARBA" id="ARBA00004370"/>
    </source>
</evidence>
<dbReference type="EMBL" id="DWUP01000075">
    <property type="protein sequence ID" value="HJD52820.1"/>
    <property type="molecule type" value="Genomic_DNA"/>
</dbReference>
<evidence type="ECO:0000259" key="7">
    <source>
        <dbReference type="Pfam" id="PF01103"/>
    </source>
</evidence>
<evidence type="ECO:0000256" key="2">
    <source>
        <dbReference type="ARBA" id="ARBA00022692"/>
    </source>
</evidence>
<evidence type="ECO:0000313" key="8">
    <source>
        <dbReference type="EMBL" id="HJD52820.1"/>
    </source>
</evidence>
<keyword evidence="3 6" id="KW-0732">Signal</keyword>
<dbReference type="PROSITE" id="PS51257">
    <property type="entry name" value="PROKAR_LIPOPROTEIN"/>
    <property type="match status" value="1"/>
</dbReference>
<feature type="signal peptide" evidence="6">
    <location>
        <begin position="1"/>
        <end position="25"/>
    </location>
</feature>
<dbReference type="PANTHER" id="PTHR12815">
    <property type="entry name" value="SORTING AND ASSEMBLY MACHINERY SAMM50 PROTEIN FAMILY MEMBER"/>
    <property type="match status" value="1"/>
</dbReference>
<sequence>MTKTAKVIALSLLALLASCSSTKFVPDGQYLLEDVRVTSDTHGVKGNDMKAYIRQKPNSKWFSLVKIPLYTYSLASRDSTRLFNKFLKRIGEAPVIYDSGEAEQSRTEIEKAVRNLGYIRARVSTATTVRRGKRMTLDYVINAGRPYVIDGITTDVTDTAVARVLKRNSASTLLHEGMMFDINVLEAERSRMASALNDAGYYKFNKDFITYTADTVADTYRVALTCSVRPYTTDTAGSDVPHPRYRIRNVTFLPGLSDTLGGYFNQGGYGFYHTRRPVVSPPLLIDNTYIKPGDPYRDSEVQRTYQSLGRLSALRSSSIHFAELKGRDSLQLDCYVVLNKSKAKSLSLELEGTNSAGDLGAAASVTFQHRNLFRGSETFTLKLRGAYEAISGLSDGYLNDNYTEYGVEASLNFPRLLVPLLSSDFKRRTRATSEVAVMYSSQLRPEFERTLASVSWRYRWTRGMRFSHRLDLVDINYVYVPWISPSFRAQLDQETGSVLKYSYENLFILRMGYNLTFNNRGLRQAGVSAGNDSYNVRFGVESAGNLLYGISRIFGFDKTDGVYSIFNIPYAQYVKGDFDFVKNFFIDERNTFVFHFGLGMAYPYGNSEILPFEKRYFSGGANSVRGWSVRSLGPGSYKSNGRDIDFMLQSGDIKLDINVEYRTKLFWKLQGAVYVDAGNVWTFRDYVDQPGGQFRFNRFYREIAVSYG</sequence>
<dbReference type="PANTHER" id="PTHR12815:SF47">
    <property type="entry name" value="TRANSLOCATION AND ASSEMBLY MODULE SUBUNIT TAMA"/>
    <property type="match status" value="1"/>
</dbReference>
<proteinExistence type="predicted"/>
<keyword evidence="5" id="KW-0998">Cell outer membrane</keyword>
<name>A0A9D2ZTZ2_9BACT</name>
<dbReference type="Proteomes" id="UP000787625">
    <property type="component" value="Unassembled WGS sequence"/>
</dbReference>
<keyword evidence="2" id="KW-0812">Transmembrane</keyword>
<evidence type="ECO:0000256" key="4">
    <source>
        <dbReference type="ARBA" id="ARBA00023136"/>
    </source>
</evidence>
<feature type="domain" description="Bacterial surface antigen (D15)" evidence="7">
    <location>
        <begin position="573"/>
        <end position="708"/>
    </location>
</feature>
<reference evidence="8" key="1">
    <citation type="journal article" date="2021" name="PeerJ">
        <title>Extensive microbial diversity within the chicken gut microbiome revealed by metagenomics and culture.</title>
        <authorList>
            <person name="Gilroy R."/>
            <person name="Ravi A."/>
            <person name="Getino M."/>
            <person name="Pursley I."/>
            <person name="Horton D.L."/>
            <person name="Alikhan N.F."/>
            <person name="Baker D."/>
            <person name="Gharbi K."/>
            <person name="Hall N."/>
            <person name="Watson M."/>
            <person name="Adriaenssens E.M."/>
            <person name="Foster-Nyarko E."/>
            <person name="Jarju S."/>
            <person name="Secka A."/>
            <person name="Antonio M."/>
            <person name="Oren A."/>
            <person name="Chaudhuri R.R."/>
            <person name="La Ragione R."/>
            <person name="Hildebrand F."/>
            <person name="Pallen M.J."/>
        </authorList>
    </citation>
    <scope>NUCLEOTIDE SEQUENCE</scope>
    <source>
        <strain evidence="8">MalCec1-1739</strain>
    </source>
</reference>
<dbReference type="AlphaFoldDB" id="A0A9D2ZTZ2"/>
<keyword evidence="4" id="KW-0472">Membrane</keyword>
<gene>
    <name evidence="8" type="ORF">IAA93_03725</name>
</gene>
<feature type="chain" id="PRO_5039261843" evidence="6">
    <location>
        <begin position="26"/>
        <end position="708"/>
    </location>
</feature>
<dbReference type="InterPro" id="IPR000184">
    <property type="entry name" value="Bac_surfAg_D15"/>
</dbReference>
<evidence type="ECO:0000256" key="3">
    <source>
        <dbReference type="ARBA" id="ARBA00022729"/>
    </source>
</evidence>
<evidence type="ECO:0000256" key="5">
    <source>
        <dbReference type="ARBA" id="ARBA00023237"/>
    </source>
</evidence>
<dbReference type="InterPro" id="IPR039910">
    <property type="entry name" value="D15-like"/>
</dbReference>
<feature type="non-terminal residue" evidence="8">
    <location>
        <position position="708"/>
    </location>
</feature>
<comment type="caution">
    <text evidence="8">The sequence shown here is derived from an EMBL/GenBank/DDBJ whole genome shotgun (WGS) entry which is preliminary data.</text>
</comment>
<dbReference type="Pfam" id="PF01103">
    <property type="entry name" value="Omp85"/>
    <property type="match status" value="1"/>
</dbReference>
<protein>
    <submittedName>
        <fullName evidence="8">BamA/TamA family outer membrane protein</fullName>
    </submittedName>
</protein>
<comment type="subcellular location">
    <subcellularLocation>
        <location evidence="1">Membrane</location>
    </subcellularLocation>
</comment>
<organism evidence="8 9">
    <name type="scientific">Candidatus Avibacteroides avistercoris</name>
    <dbReference type="NCBI Taxonomy" id="2840690"/>
    <lineage>
        <taxon>Bacteria</taxon>
        <taxon>Pseudomonadati</taxon>
        <taxon>Bacteroidota</taxon>
        <taxon>Bacteroidia</taxon>
        <taxon>Bacteroidales</taxon>
        <taxon>Bacteroidaceae</taxon>
        <taxon>Bacteroidaceae incertae sedis</taxon>
        <taxon>Candidatus Avibacteroides</taxon>
    </lineage>
</organism>
<evidence type="ECO:0000256" key="6">
    <source>
        <dbReference type="SAM" id="SignalP"/>
    </source>
</evidence>
<reference evidence="8" key="2">
    <citation type="submission" date="2021-04" db="EMBL/GenBank/DDBJ databases">
        <authorList>
            <person name="Gilroy R."/>
        </authorList>
    </citation>
    <scope>NUCLEOTIDE SEQUENCE</scope>
    <source>
        <strain evidence="8">MalCec1-1739</strain>
    </source>
</reference>
<dbReference type="GO" id="GO:0019867">
    <property type="term" value="C:outer membrane"/>
    <property type="evidence" value="ECO:0007669"/>
    <property type="project" value="InterPro"/>
</dbReference>
<dbReference type="Gene3D" id="2.40.160.50">
    <property type="entry name" value="membrane protein fhac: a member of the omp85/tpsb transporter family"/>
    <property type="match status" value="1"/>
</dbReference>
<accession>A0A9D2ZTZ2</accession>
<evidence type="ECO:0000313" key="9">
    <source>
        <dbReference type="Proteomes" id="UP000787625"/>
    </source>
</evidence>